<protein>
    <submittedName>
        <fullName evidence="14">Heavy metal translocating P-type ATPase</fullName>
    </submittedName>
</protein>
<reference evidence="14 15" key="1">
    <citation type="submission" date="2019-10" db="EMBL/GenBank/DDBJ databases">
        <authorList>
            <person name="Dong K."/>
        </authorList>
    </citation>
    <scope>NUCLEOTIDE SEQUENCE [LARGE SCALE GENOMIC DNA]</scope>
    <source>
        <strain evidence="14 15">DSM 28960</strain>
    </source>
</reference>
<keyword evidence="5 12" id="KW-0547">Nucleotide-binding</keyword>
<organism evidence="14 15">
    <name type="scientific">Lactococcus hircilactis</name>
    <dbReference type="NCBI Taxonomy" id="1494462"/>
    <lineage>
        <taxon>Bacteria</taxon>
        <taxon>Bacillati</taxon>
        <taxon>Bacillota</taxon>
        <taxon>Bacilli</taxon>
        <taxon>Lactobacillales</taxon>
        <taxon>Streptococcaceae</taxon>
        <taxon>Lactococcus</taxon>
    </lineage>
</organism>
<name>A0A7X2D141_9LACT</name>
<evidence type="ECO:0000256" key="5">
    <source>
        <dbReference type="ARBA" id="ARBA00022741"/>
    </source>
</evidence>
<evidence type="ECO:0000256" key="1">
    <source>
        <dbReference type="ARBA" id="ARBA00004651"/>
    </source>
</evidence>
<evidence type="ECO:0000256" key="11">
    <source>
        <dbReference type="ARBA" id="ARBA00023136"/>
    </source>
</evidence>
<dbReference type="InterPro" id="IPR008250">
    <property type="entry name" value="ATPase_P-typ_transduc_dom_A_sf"/>
</dbReference>
<dbReference type="InterPro" id="IPR023298">
    <property type="entry name" value="ATPase_P-typ_TM_dom_sf"/>
</dbReference>
<evidence type="ECO:0000256" key="3">
    <source>
        <dbReference type="ARBA" id="ARBA00022692"/>
    </source>
</evidence>
<accession>A0A7X2D141</accession>
<keyword evidence="10" id="KW-0813">Transport</keyword>
<dbReference type="Pfam" id="PF00122">
    <property type="entry name" value="E1-E2_ATPase"/>
    <property type="match status" value="1"/>
</dbReference>
<dbReference type="EMBL" id="WITJ01000004">
    <property type="protein sequence ID" value="MQW39097.1"/>
    <property type="molecule type" value="Genomic_DNA"/>
</dbReference>
<dbReference type="InterPro" id="IPR051949">
    <property type="entry name" value="Cation_Transport_ATPase"/>
</dbReference>
<evidence type="ECO:0000259" key="13">
    <source>
        <dbReference type="Pfam" id="PF00122"/>
    </source>
</evidence>
<feature type="transmembrane region" description="Helical" evidence="12">
    <location>
        <begin position="77"/>
        <end position="108"/>
    </location>
</feature>
<keyword evidence="10" id="KW-0406">Ion transport</keyword>
<keyword evidence="7" id="KW-0460">Magnesium</keyword>
<evidence type="ECO:0000256" key="8">
    <source>
        <dbReference type="ARBA" id="ARBA00022967"/>
    </source>
</evidence>
<keyword evidence="12" id="KW-1003">Cell membrane</keyword>
<evidence type="ECO:0000256" key="12">
    <source>
        <dbReference type="RuleBase" id="RU362081"/>
    </source>
</evidence>
<dbReference type="AlphaFoldDB" id="A0A7X2D141"/>
<evidence type="ECO:0000256" key="2">
    <source>
        <dbReference type="ARBA" id="ARBA00006024"/>
    </source>
</evidence>
<dbReference type="SUPFAM" id="SSF81653">
    <property type="entry name" value="Calcium ATPase, transduction domain A"/>
    <property type="match status" value="1"/>
</dbReference>
<dbReference type="SUPFAM" id="SSF81665">
    <property type="entry name" value="Calcium ATPase, transmembrane domain M"/>
    <property type="match status" value="1"/>
</dbReference>
<dbReference type="Gene3D" id="3.40.1110.10">
    <property type="entry name" value="Calcium-transporting ATPase, cytoplasmic domain N"/>
    <property type="match status" value="1"/>
</dbReference>
<dbReference type="InterPro" id="IPR059000">
    <property type="entry name" value="ATPase_P-type_domA"/>
</dbReference>
<dbReference type="NCBIfam" id="TIGR01525">
    <property type="entry name" value="ATPase-IB_hvy"/>
    <property type="match status" value="1"/>
</dbReference>
<evidence type="ECO:0000256" key="10">
    <source>
        <dbReference type="ARBA" id="ARBA00023065"/>
    </source>
</evidence>
<keyword evidence="9 12" id="KW-1133">Transmembrane helix</keyword>
<evidence type="ECO:0000256" key="9">
    <source>
        <dbReference type="ARBA" id="ARBA00022989"/>
    </source>
</evidence>
<gene>
    <name evidence="14" type="ORF">GHI93_03905</name>
</gene>
<dbReference type="Gene3D" id="3.40.50.1000">
    <property type="entry name" value="HAD superfamily/HAD-like"/>
    <property type="match status" value="1"/>
</dbReference>
<comment type="subcellular location">
    <subcellularLocation>
        <location evidence="1">Cell membrane</location>
        <topology evidence="1">Multi-pass membrane protein</topology>
    </subcellularLocation>
</comment>
<dbReference type="GO" id="GO:0005886">
    <property type="term" value="C:plasma membrane"/>
    <property type="evidence" value="ECO:0007669"/>
    <property type="project" value="UniProtKB-SubCell"/>
</dbReference>
<dbReference type="SFLD" id="SFLDS00003">
    <property type="entry name" value="Haloacid_Dehalogenase"/>
    <property type="match status" value="1"/>
</dbReference>
<dbReference type="GO" id="GO:0019829">
    <property type="term" value="F:ATPase-coupled monoatomic cation transmembrane transporter activity"/>
    <property type="evidence" value="ECO:0007669"/>
    <property type="project" value="InterPro"/>
</dbReference>
<dbReference type="GO" id="GO:0046872">
    <property type="term" value="F:metal ion binding"/>
    <property type="evidence" value="ECO:0007669"/>
    <property type="project" value="UniProtKB-KW"/>
</dbReference>
<dbReference type="PANTHER" id="PTHR43079:SF1">
    <property type="entry name" value="CADMIUM_ZINC-TRANSPORTING ATPASE HMA1, CHLOROPLASTIC-RELATED"/>
    <property type="match status" value="1"/>
</dbReference>
<feature type="transmembrane region" description="Helical" evidence="12">
    <location>
        <begin position="17"/>
        <end position="37"/>
    </location>
</feature>
<keyword evidence="11 12" id="KW-0472">Membrane</keyword>
<dbReference type="SUPFAM" id="SSF56784">
    <property type="entry name" value="HAD-like"/>
    <property type="match status" value="1"/>
</dbReference>
<dbReference type="CDD" id="cd07551">
    <property type="entry name" value="P-type_ATPase_HM_ZosA_PfeT-like"/>
    <property type="match status" value="1"/>
</dbReference>
<dbReference type="PROSITE" id="PS00154">
    <property type="entry name" value="ATPASE_E1_E2"/>
    <property type="match status" value="1"/>
</dbReference>
<keyword evidence="8" id="KW-1278">Translocase</keyword>
<dbReference type="InterPro" id="IPR023214">
    <property type="entry name" value="HAD_sf"/>
</dbReference>
<dbReference type="PRINTS" id="PR00119">
    <property type="entry name" value="CATATPASE"/>
</dbReference>
<dbReference type="PANTHER" id="PTHR43079">
    <property type="entry name" value="PROBABLE CADMIUM/ZINC-TRANSPORTING ATPASE HMA1"/>
    <property type="match status" value="1"/>
</dbReference>
<dbReference type="OrthoDB" id="9813266at2"/>
<dbReference type="Gene3D" id="2.70.150.10">
    <property type="entry name" value="Calcium-transporting ATPase, cytoplasmic transduction domain A"/>
    <property type="match status" value="1"/>
</dbReference>
<comment type="caution">
    <text evidence="14">The sequence shown here is derived from an EMBL/GenBank/DDBJ whole genome shotgun (WGS) entry which is preliminary data.</text>
</comment>
<sequence length="641" mass="69911">MANKKQFFNGITREMKLYFVGILIFIGGVIFPFDAWIKQGIFTGALLFSGYHVILEGIEDTIEQSKIKRRFRPNTHILMSLAAFGAVILGDAAEAALLIFIFAGAHFLEEYVEEKSQREITALLKLNPTQARRITSNGEIEIVDVNQLNIADHLQVLNGGQIPTDGIIIEGTTQIDESSINGEAMPREKAKGDEVFGATINGTGVFIMRVTKASHDTVFAKIIQLVEASQSHLSPTASRIKKYEPIYVQLILLVFIGVLFVGPLLFQWSFQETIDKGLTFMVSASPCALAVSAIPATLAGISNLAKQGILFKGGNFLSQLAHLKAIAFDKTGTLTSGKPQVVHVHFEQTLMPESSVIALIVTMEKQANHPLATAIIDHFDQKTKAIELEVENRIGLGLVAHYQGKWIQIGQSGLFDQIDARWLEEKNVEEKKGRTVVFVGIEAQIIGLISIQDVPQKSAKAAIQYFKSVNVETVMITGDGQLTGDAIGRELEINRVIAHVLPEEKAHVISQLQETRGLTAMLGDGTNDAPALVTADIGIAMGNGTDVAIETADVVLMQNNLEKLITAHKTSKQLGLTISENIIFSLLVVLILVGFTFFGHLSVLTGVMLHEGSTLLVLLNGLRLLSRRKSKNQGHLGMKNI</sequence>
<keyword evidence="4 12" id="KW-0479">Metal-binding</keyword>
<keyword evidence="3 12" id="KW-0812">Transmembrane</keyword>
<evidence type="ECO:0000256" key="4">
    <source>
        <dbReference type="ARBA" id="ARBA00022723"/>
    </source>
</evidence>
<feature type="transmembrane region" description="Helical" evidence="12">
    <location>
        <begin position="246"/>
        <end position="266"/>
    </location>
</feature>
<dbReference type="SFLD" id="SFLDG00002">
    <property type="entry name" value="C1.7:_P-type_atpase_like"/>
    <property type="match status" value="1"/>
</dbReference>
<dbReference type="NCBIfam" id="TIGR01494">
    <property type="entry name" value="ATPase_P-type"/>
    <property type="match status" value="1"/>
</dbReference>
<dbReference type="GO" id="GO:0005524">
    <property type="term" value="F:ATP binding"/>
    <property type="evidence" value="ECO:0007669"/>
    <property type="project" value="UniProtKB-UniRule"/>
</dbReference>
<feature type="transmembrane region" description="Helical" evidence="12">
    <location>
        <begin position="582"/>
        <end position="601"/>
    </location>
</feature>
<keyword evidence="6 12" id="KW-0067">ATP-binding</keyword>
<dbReference type="SFLD" id="SFLDF00027">
    <property type="entry name" value="p-type_atpase"/>
    <property type="match status" value="1"/>
</dbReference>
<evidence type="ECO:0000313" key="14">
    <source>
        <dbReference type="EMBL" id="MQW39097.1"/>
    </source>
</evidence>
<feature type="domain" description="P-type ATPase A" evidence="13">
    <location>
        <begin position="126"/>
        <end position="227"/>
    </location>
</feature>
<proteinExistence type="inferred from homology"/>
<dbReference type="InterPro" id="IPR044492">
    <property type="entry name" value="P_typ_ATPase_HD_dom"/>
</dbReference>
<dbReference type="InterPro" id="IPR027256">
    <property type="entry name" value="P-typ_ATPase_IB"/>
</dbReference>
<dbReference type="InterPro" id="IPR001757">
    <property type="entry name" value="P_typ_ATPase"/>
</dbReference>
<dbReference type="RefSeq" id="WP_153495801.1">
    <property type="nucleotide sequence ID" value="NZ_CAXYUY010000004.1"/>
</dbReference>
<dbReference type="PROSITE" id="PS01229">
    <property type="entry name" value="COF_2"/>
    <property type="match status" value="1"/>
</dbReference>
<dbReference type="InterPro" id="IPR023299">
    <property type="entry name" value="ATPase_P-typ_cyto_dom_N"/>
</dbReference>
<evidence type="ECO:0000256" key="7">
    <source>
        <dbReference type="ARBA" id="ARBA00022842"/>
    </source>
</evidence>
<feature type="transmembrane region" description="Helical" evidence="12">
    <location>
        <begin position="278"/>
        <end position="301"/>
    </location>
</feature>
<dbReference type="GO" id="GO:0016887">
    <property type="term" value="F:ATP hydrolysis activity"/>
    <property type="evidence" value="ECO:0007669"/>
    <property type="project" value="InterPro"/>
</dbReference>
<dbReference type="FunFam" id="2.70.150.10:FF:000002">
    <property type="entry name" value="Copper-transporting ATPase 1, putative"/>
    <property type="match status" value="1"/>
</dbReference>
<comment type="similarity">
    <text evidence="2 12">Belongs to the cation transport ATPase (P-type) (TC 3.A.3) family. Type IB subfamily.</text>
</comment>
<dbReference type="Proteomes" id="UP000439550">
    <property type="component" value="Unassembled WGS sequence"/>
</dbReference>
<dbReference type="InterPro" id="IPR036412">
    <property type="entry name" value="HAD-like_sf"/>
</dbReference>
<evidence type="ECO:0000313" key="15">
    <source>
        <dbReference type="Proteomes" id="UP000439550"/>
    </source>
</evidence>
<evidence type="ECO:0000256" key="6">
    <source>
        <dbReference type="ARBA" id="ARBA00022840"/>
    </source>
</evidence>
<keyword evidence="15" id="KW-1185">Reference proteome</keyword>
<dbReference type="PRINTS" id="PR00120">
    <property type="entry name" value="HATPASE"/>
</dbReference>
<dbReference type="InterPro" id="IPR018303">
    <property type="entry name" value="ATPase_P-typ_P_site"/>
</dbReference>
<dbReference type="Pfam" id="PF00702">
    <property type="entry name" value="Hydrolase"/>
    <property type="match status" value="1"/>
</dbReference>